<evidence type="ECO:0000256" key="1">
    <source>
        <dbReference type="ARBA" id="ARBA00004651"/>
    </source>
</evidence>
<comment type="subcellular location">
    <subcellularLocation>
        <location evidence="1 9">Cell membrane</location>
        <topology evidence="1 9">Multi-pass membrane protein</topology>
    </subcellularLocation>
</comment>
<keyword evidence="12" id="KW-1185">Reference proteome</keyword>
<protein>
    <recommendedName>
        <fullName evidence="9">Protein-export membrane protein SecF</fullName>
    </recommendedName>
</protein>
<name>A0ABY3X969_9GAMM</name>
<evidence type="ECO:0000256" key="5">
    <source>
        <dbReference type="ARBA" id="ARBA00022927"/>
    </source>
</evidence>
<feature type="transmembrane region" description="Helical" evidence="9">
    <location>
        <begin position="162"/>
        <end position="183"/>
    </location>
</feature>
<keyword evidence="6 9" id="KW-1133">Transmembrane helix</keyword>
<feature type="transmembrane region" description="Helical" evidence="9">
    <location>
        <begin position="21"/>
        <end position="40"/>
    </location>
</feature>
<keyword evidence="7 9" id="KW-0811">Translocation</keyword>
<feature type="transmembrane region" description="Helical" evidence="9">
    <location>
        <begin position="134"/>
        <end position="155"/>
    </location>
</feature>
<sequence>MFFPLRLVPHETRINFIGVGYLTVGLAMSMLLASIGVIAVKGYDLALEFTGGVATEVRPNAGVSIDEIRDRAQALGLQSLQVQRIGSDHVLIRAEAEDLDHVRVQQAISTALDKAGGATLVRSERIGPQMGRELAINGLTALLFVLTGFLIFLTVRFEWKFAVAASAAMLFDLTVVAGTASLLEWSIDLTVIAGLLSVMGVSINDKIVVFDRVRENLRRSRDSTASIMNNSINQTLSRTMITSLVVFLSVLALFFYGGESLRGMSSVLMVGVVVATLSSIFVACPLLTDRFLGLSSKDMVRKTGEATDLDRRP</sequence>
<comment type="subunit">
    <text evidence="9">Forms a complex with SecD. Part of the essential Sec protein translocation apparatus which comprises SecA, SecYEG and auxiliary proteins SecDF-YajC and YidC.</text>
</comment>
<feature type="transmembrane region" description="Helical" evidence="9">
    <location>
        <begin position="236"/>
        <end position="256"/>
    </location>
</feature>
<dbReference type="PANTHER" id="PTHR30081">
    <property type="entry name" value="PROTEIN-EXPORT MEMBRANE PROTEIN SEC"/>
    <property type="match status" value="1"/>
</dbReference>
<comment type="similarity">
    <text evidence="9">Belongs to the SecD/SecF family. SecF subfamily.</text>
</comment>
<dbReference type="PRINTS" id="PR01755">
    <property type="entry name" value="SECFTRNLCASE"/>
</dbReference>
<keyword evidence="2 9" id="KW-0813">Transport</keyword>
<feature type="transmembrane region" description="Helical" evidence="9">
    <location>
        <begin position="268"/>
        <end position="292"/>
    </location>
</feature>
<dbReference type="NCBIfam" id="TIGR00916">
    <property type="entry name" value="2A0604s01"/>
    <property type="match status" value="1"/>
</dbReference>
<dbReference type="EMBL" id="CP093547">
    <property type="protein sequence ID" value="UNP28029.1"/>
    <property type="molecule type" value="Genomic_DNA"/>
</dbReference>
<dbReference type="InterPro" id="IPR022645">
    <property type="entry name" value="SecD/SecF_bac"/>
</dbReference>
<organism evidence="11 12">
    <name type="scientific">Lysobacter gummosus</name>
    <dbReference type="NCBI Taxonomy" id="262324"/>
    <lineage>
        <taxon>Bacteria</taxon>
        <taxon>Pseudomonadati</taxon>
        <taxon>Pseudomonadota</taxon>
        <taxon>Gammaproteobacteria</taxon>
        <taxon>Lysobacterales</taxon>
        <taxon>Lysobacteraceae</taxon>
        <taxon>Lysobacter</taxon>
    </lineage>
</organism>
<dbReference type="NCBIfam" id="TIGR00966">
    <property type="entry name" value="transloc_SecF"/>
    <property type="match status" value="1"/>
</dbReference>
<dbReference type="InterPro" id="IPR022813">
    <property type="entry name" value="SecD/SecF_arch_bac"/>
</dbReference>
<comment type="function">
    <text evidence="9">Part of the Sec protein translocase complex. Interacts with the SecYEG preprotein conducting channel. SecDF uses the proton motive force (PMF) to complete protein translocation after the ATP-dependent function of SecA.</text>
</comment>
<keyword evidence="4 9" id="KW-0812">Transmembrane</keyword>
<dbReference type="HAMAP" id="MF_01464_B">
    <property type="entry name" value="SecF_B"/>
    <property type="match status" value="1"/>
</dbReference>
<reference evidence="11 12" key="1">
    <citation type="submission" date="2022-03" db="EMBL/GenBank/DDBJ databases">
        <title>Complete genome sequence of Lysobacter capsici VKM B-2533 and Lysobacter gummosus 10.1.1, promising sources of lytic agents.</title>
        <authorList>
            <person name="Tarlachkov S.V."/>
            <person name="Kudryakova I.V."/>
            <person name="Afoshin A.S."/>
            <person name="Leontyevskaya E.A."/>
            <person name="Leontyevskaya N.V."/>
        </authorList>
    </citation>
    <scope>NUCLEOTIDE SEQUENCE [LARGE SCALE GENOMIC DNA]</scope>
    <source>
        <strain evidence="11 12">10.1.1</strain>
    </source>
</reference>
<dbReference type="PANTHER" id="PTHR30081:SF8">
    <property type="entry name" value="PROTEIN TRANSLOCASE SUBUNIT SECF"/>
    <property type="match status" value="1"/>
</dbReference>
<keyword evidence="5 9" id="KW-0653">Protein transport</keyword>
<evidence type="ECO:0000256" key="9">
    <source>
        <dbReference type="HAMAP-Rule" id="MF_01464"/>
    </source>
</evidence>
<comment type="caution">
    <text evidence="9">Lacks conserved residue(s) required for the propagation of feature annotation.</text>
</comment>
<evidence type="ECO:0000256" key="3">
    <source>
        <dbReference type="ARBA" id="ARBA00022475"/>
    </source>
</evidence>
<dbReference type="InterPro" id="IPR055344">
    <property type="entry name" value="SecD_SecF_C_bact"/>
</dbReference>
<evidence type="ECO:0000256" key="2">
    <source>
        <dbReference type="ARBA" id="ARBA00022448"/>
    </source>
</evidence>
<evidence type="ECO:0000313" key="11">
    <source>
        <dbReference type="EMBL" id="UNP28029.1"/>
    </source>
</evidence>
<proteinExistence type="inferred from homology"/>
<dbReference type="InterPro" id="IPR005665">
    <property type="entry name" value="SecF_bac"/>
</dbReference>
<dbReference type="Pfam" id="PF02355">
    <property type="entry name" value="SecD_SecF_C"/>
    <property type="match status" value="1"/>
</dbReference>
<evidence type="ECO:0000256" key="8">
    <source>
        <dbReference type="ARBA" id="ARBA00023136"/>
    </source>
</evidence>
<accession>A0ABY3X969</accession>
<evidence type="ECO:0000259" key="10">
    <source>
        <dbReference type="Pfam" id="PF02355"/>
    </source>
</evidence>
<evidence type="ECO:0000256" key="4">
    <source>
        <dbReference type="ARBA" id="ARBA00022692"/>
    </source>
</evidence>
<dbReference type="Proteomes" id="UP000829194">
    <property type="component" value="Chromosome"/>
</dbReference>
<dbReference type="RefSeq" id="WP_237049770.1">
    <property type="nucleotide sequence ID" value="NZ_CP011131.1"/>
</dbReference>
<keyword evidence="8 9" id="KW-0472">Membrane</keyword>
<gene>
    <name evidence="9 11" type="primary">secF</name>
    <name evidence="11" type="ORF">MOV92_16170</name>
</gene>
<dbReference type="SUPFAM" id="SSF82866">
    <property type="entry name" value="Multidrug efflux transporter AcrB transmembrane domain"/>
    <property type="match status" value="1"/>
</dbReference>
<feature type="domain" description="Protein export membrane protein SecD/SecF C-terminal" evidence="10">
    <location>
        <begin position="118"/>
        <end position="288"/>
    </location>
</feature>
<evidence type="ECO:0000256" key="6">
    <source>
        <dbReference type="ARBA" id="ARBA00022989"/>
    </source>
</evidence>
<evidence type="ECO:0000313" key="12">
    <source>
        <dbReference type="Proteomes" id="UP000829194"/>
    </source>
</evidence>
<evidence type="ECO:0000256" key="7">
    <source>
        <dbReference type="ARBA" id="ARBA00023010"/>
    </source>
</evidence>
<dbReference type="InterPro" id="IPR048634">
    <property type="entry name" value="SecD_SecF_C"/>
</dbReference>
<dbReference type="Gene3D" id="1.20.1640.10">
    <property type="entry name" value="Multidrug efflux transporter AcrB transmembrane domain"/>
    <property type="match status" value="1"/>
</dbReference>
<keyword evidence="3 9" id="KW-1003">Cell membrane</keyword>